<dbReference type="InterPro" id="IPR002880">
    <property type="entry name" value="Pyrv_Fd/Flavodoxin_OxRdtase_N"/>
</dbReference>
<dbReference type="InterPro" id="IPR050722">
    <property type="entry name" value="Pyruvate:ferred/Flavod_OxRd"/>
</dbReference>
<dbReference type="AlphaFoldDB" id="A0A2H0V7M2"/>
<evidence type="ECO:0000313" key="4">
    <source>
        <dbReference type="EMBL" id="PIR94350.1"/>
    </source>
</evidence>
<keyword evidence="1" id="KW-0560">Oxidoreductase</keyword>
<dbReference type="Pfam" id="PF17147">
    <property type="entry name" value="PFOR_II"/>
    <property type="match status" value="1"/>
</dbReference>
<dbReference type="InterPro" id="IPR009014">
    <property type="entry name" value="Transketo_C/PFOR_II"/>
</dbReference>
<organism evidence="4 5">
    <name type="scientific">Candidatus Falkowbacteria bacterium CG10_big_fil_rev_8_21_14_0_10_39_11</name>
    <dbReference type="NCBI Taxonomy" id="1974565"/>
    <lineage>
        <taxon>Bacteria</taxon>
        <taxon>Candidatus Falkowiibacteriota</taxon>
    </lineage>
</organism>
<accession>A0A2H0V7M2</accession>
<dbReference type="EMBL" id="PFAP01000009">
    <property type="protein sequence ID" value="PIR94350.1"/>
    <property type="molecule type" value="Genomic_DNA"/>
</dbReference>
<protein>
    <submittedName>
        <fullName evidence="4">Pyruvate ferredoxin oxidoreductase</fullName>
    </submittedName>
</protein>
<dbReference type="SUPFAM" id="SSF52922">
    <property type="entry name" value="TK C-terminal domain-like"/>
    <property type="match status" value="1"/>
</dbReference>
<evidence type="ECO:0000259" key="2">
    <source>
        <dbReference type="Pfam" id="PF01855"/>
    </source>
</evidence>
<dbReference type="GO" id="GO:0006979">
    <property type="term" value="P:response to oxidative stress"/>
    <property type="evidence" value="ECO:0007669"/>
    <property type="project" value="TreeGrafter"/>
</dbReference>
<keyword evidence="4" id="KW-0670">Pyruvate</keyword>
<evidence type="ECO:0000259" key="3">
    <source>
        <dbReference type="Pfam" id="PF17147"/>
    </source>
</evidence>
<name>A0A2H0V7M2_9BACT</name>
<dbReference type="InterPro" id="IPR033412">
    <property type="entry name" value="PFOR_II"/>
</dbReference>
<comment type="caution">
    <text evidence="4">The sequence shown here is derived from an EMBL/GenBank/DDBJ whole genome shotgun (WGS) entry which is preliminary data.</text>
</comment>
<dbReference type="FunFam" id="3.40.50.970:FF:000012">
    <property type="entry name" value="Pyruvate:ferredoxin (Flavodoxin) oxidoreductase"/>
    <property type="match status" value="1"/>
</dbReference>
<dbReference type="CDD" id="cd07034">
    <property type="entry name" value="TPP_PYR_PFOR_IOR-alpha_like"/>
    <property type="match status" value="1"/>
</dbReference>
<dbReference type="Proteomes" id="UP000229901">
    <property type="component" value="Unassembled WGS sequence"/>
</dbReference>
<evidence type="ECO:0000256" key="1">
    <source>
        <dbReference type="ARBA" id="ARBA00023002"/>
    </source>
</evidence>
<dbReference type="PANTHER" id="PTHR32154:SF0">
    <property type="entry name" value="PYRUVATE-FLAVODOXIN OXIDOREDUCTASE-RELATED"/>
    <property type="match status" value="1"/>
</dbReference>
<reference evidence="5" key="1">
    <citation type="submission" date="2017-09" db="EMBL/GenBank/DDBJ databases">
        <title>Depth-based differentiation of microbial function through sediment-hosted aquifers and enrichment of novel symbionts in the deep terrestrial subsurface.</title>
        <authorList>
            <person name="Probst A.J."/>
            <person name="Ladd B."/>
            <person name="Jarett J.K."/>
            <person name="Geller-Mcgrath D.E."/>
            <person name="Sieber C.M.K."/>
            <person name="Emerson J.B."/>
            <person name="Anantharaman K."/>
            <person name="Thomas B.C."/>
            <person name="Malmstrom R."/>
            <person name="Stieglmeier M."/>
            <person name="Klingl A."/>
            <person name="Woyke T."/>
            <person name="Ryan C.M."/>
            <person name="Banfield J.F."/>
        </authorList>
    </citation>
    <scope>NUCLEOTIDE SEQUENCE [LARGE SCALE GENOMIC DNA]</scope>
</reference>
<dbReference type="Pfam" id="PF01855">
    <property type="entry name" value="POR_N"/>
    <property type="match status" value="1"/>
</dbReference>
<sequence>MKKCIEGSEAVATVIASCEPDVVSSYPITPQTHIIEDLAWLKNSGQVDFEFIRADSEFAAASIVQGASAAGGRTYTATSSQGLLLMMEVIYATAGLRLPVVMTLANRAVSAPINIWNDQQDAMSMRDAGWIMLFAEDNQAAVDLHVLAYKMAEKLRVPAVVNMDGFVLTHTVEPIDLPTKSQVKTFLPKYKPSNGTILDVKNPVTLGAFATPEYYQEFREDLQHDLLLATDLLIAENKKFKKIFNREYQPIEYYGVNNPEAVILTFGSLVGTVKDVVDDLNKQKKKVGVVNVVMFRPFPQKELISVMKKVKWAAVVEKDIAFGSTGGLDLEVKAALFGKSPIQVDSYSMGLGGRDITKAEIEKIFTKMLSHKRQK</sequence>
<dbReference type="InterPro" id="IPR029061">
    <property type="entry name" value="THDP-binding"/>
</dbReference>
<dbReference type="SUPFAM" id="SSF52518">
    <property type="entry name" value="Thiamin diphosphate-binding fold (THDP-binding)"/>
    <property type="match status" value="1"/>
</dbReference>
<feature type="domain" description="Pyruvate flavodoxin/ferredoxin oxidoreductase pyrimidine binding" evidence="2">
    <location>
        <begin position="17"/>
        <end position="225"/>
    </location>
</feature>
<evidence type="ECO:0000313" key="5">
    <source>
        <dbReference type="Proteomes" id="UP000229901"/>
    </source>
</evidence>
<proteinExistence type="predicted"/>
<dbReference type="PANTHER" id="PTHR32154">
    <property type="entry name" value="PYRUVATE-FLAVODOXIN OXIDOREDUCTASE-RELATED"/>
    <property type="match status" value="1"/>
</dbReference>
<feature type="domain" description="Pyruvate:ferredoxin oxidoreductase core" evidence="3">
    <location>
        <begin position="260"/>
        <end position="361"/>
    </location>
</feature>
<gene>
    <name evidence="4" type="primary">porA</name>
    <name evidence="4" type="ORF">COT97_01930</name>
</gene>
<dbReference type="Gene3D" id="3.40.50.970">
    <property type="match status" value="1"/>
</dbReference>
<dbReference type="Gene3D" id="3.40.50.920">
    <property type="match status" value="1"/>
</dbReference>
<dbReference type="GO" id="GO:0016491">
    <property type="term" value="F:oxidoreductase activity"/>
    <property type="evidence" value="ECO:0007669"/>
    <property type="project" value="UniProtKB-KW"/>
</dbReference>